<evidence type="ECO:0000313" key="9">
    <source>
        <dbReference type="EMBL" id="KAK5955920.1"/>
    </source>
</evidence>
<keyword evidence="10" id="KW-1185">Reference proteome</keyword>
<feature type="coiled-coil region" evidence="6">
    <location>
        <begin position="94"/>
        <end position="121"/>
    </location>
</feature>
<evidence type="ECO:0000259" key="8">
    <source>
        <dbReference type="PROSITE" id="PS50048"/>
    </source>
</evidence>
<protein>
    <recommendedName>
        <fullName evidence="8">Zn(2)-C6 fungal-type domain-containing protein</fullName>
    </recommendedName>
</protein>
<gene>
    <name evidence="9" type="ORF">OHC33_002493</name>
</gene>
<feature type="region of interest" description="Disordered" evidence="7">
    <location>
        <begin position="1"/>
        <end position="43"/>
    </location>
</feature>
<dbReference type="GO" id="GO:0005634">
    <property type="term" value="C:nucleus"/>
    <property type="evidence" value="ECO:0007669"/>
    <property type="project" value="TreeGrafter"/>
</dbReference>
<dbReference type="EMBL" id="JAKLMC020000005">
    <property type="protein sequence ID" value="KAK5955920.1"/>
    <property type="molecule type" value="Genomic_DNA"/>
</dbReference>
<evidence type="ECO:0000256" key="1">
    <source>
        <dbReference type="ARBA" id="ARBA00022723"/>
    </source>
</evidence>
<evidence type="ECO:0000313" key="10">
    <source>
        <dbReference type="Proteomes" id="UP001316803"/>
    </source>
</evidence>
<dbReference type="AlphaFoldDB" id="A0AAN8EU58"/>
<comment type="caution">
    <text evidence="9">The sequence shown here is derived from an EMBL/GenBank/DDBJ whole genome shotgun (WGS) entry which is preliminary data.</text>
</comment>
<evidence type="ECO:0000256" key="7">
    <source>
        <dbReference type="SAM" id="MobiDB-lite"/>
    </source>
</evidence>
<evidence type="ECO:0000256" key="2">
    <source>
        <dbReference type="ARBA" id="ARBA00023015"/>
    </source>
</evidence>
<dbReference type="GO" id="GO:0008270">
    <property type="term" value="F:zinc ion binding"/>
    <property type="evidence" value="ECO:0007669"/>
    <property type="project" value="InterPro"/>
</dbReference>
<dbReference type="InterPro" id="IPR051127">
    <property type="entry name" value="Fungal_SecMet_Regulators"/>
</dbReference>
<dbReference type="InterPro" id="IPR036864">
    <property type="entry name" value="Zn2-C6_fun-type_DNA-bd_sf"/>
</dbReference>
<dbReference type="SMART" id="SM00906">
    <property type="entry name" value="Fungal_trans"/>
    <property type="match status" value="1"/>
</dbReference>
<feature type="domain" description="Zn(2)-C6 fungal-type" evidence="8">
    <location>
        <begin position="50"/>
        <end position="79"/>
    </location>
</feature>
<evidence type="ECO:0000256" key="4">
    <source>
        <dbReference type="ARBA" id="ARBA00023163"/>
    </source>
</evidence>
<dbReference type="SMART" id="SM00066">
    <property type="entry name" value="GAL4"/>
    <property type="match status" value="1"/>
</dbReference>
<dbReference type="PANTHER" id="PTHR47424">
    <property type="entry name" value="REGULATORY PROTEIN GAL4"/>
    <property type="match status" value="1"/>
</dbReference>
<dbReference type="CDD" id="cd12148">
    <property type="entry name" value="fungal_TF_MHR"/>
    <property type="match status" value="1"/>
</dbReference>
<dbReference type="Gene3D" id="4.10.240.10">
    <property type="entry name" value="Zn(2)-C6 fungal-type DNA-binding domain"/>
    <property type="match status" value="1"/>
</dbReference>
<dbReference type="InterPro" id="IPR001138">
    <property type="entry name" value="Zn2Cys6_DnaBD"/>
</dbReference>
<dbReference type="GO" id="GO:0000981">
    <property type="term" value="F:DNA-binding transcription factor activity, RNA polymerase II-specific"/>
    <property type="evidence" value="ECO:0007669"/>
    <property type="project" value="InterPro"/>
</dbReference>
<evidence type="ECO:0000256" key="6">
    <source>
        <dbReference type="SAM" id="Coils"/>
    </source>
</evidence>
<feature type="region of interest" description="Disordered" evidence="7">
    <location>
        <begin position="191"/>
        <end position="215"/>
    </location>
</feature>
<name>A0AAN8EU58_9EURO</name>
<keyword evidence="4" id="KW-0804">Transcription</keyword>
<dbReference type="PROSITE" id="PS50048">
    <property type="entry name" value="ZN2_CY6_FUNGAL_2"/>
    <property type="match status" value="1"/>
</dbReference>
<keyword evidence="1" id="KW-0479">Metal-binding</keyword>
<evidence type="ECO:0000256" key="3">
    <source>
        <dbReference type="ARBA" id="ARBA00023125"/>
    </source>
</evidence>
<evidence type="ECO:0000256" key="5">
    <source>
        <dbReference type="ARBA" id="ARBA00023242"/>
    </source>
</evidence>
<dbReference type="InterPro" id="IPR007219">
    <property type="entry name" value="XnlR_reg_dom"/>
</dbReference>
<reference evidence="9 10" key="1">
    <citation type="submission" date="2022-12" db="EMBL/GenBank/DDBJ databases">
        <title>Genomic features and morphological characterization of a novel Knufia sp. strain isolated from spacecraft assembly facility.</title>
        <authorList>
            <person name="Teixeira M."/>
            <person name="Chander A.M."/>
            <person name="Stajich J.E."/>
            <person name="Venkateswaran K."/>
        </authorList>
    </citation>
    <scope>NUCLEOTIDE SEQUENCE [LARGE SCALE GENOMIC DNA]</scope>
    <source>
        <strain evidence="9 10">FJI-L2-BK-P2</strain>
    </source>
</reference>
<keyword evidence="6" id="KW-0175">Coiled coil</keyword>
<keyword evidence="3" id="KW-0238">DNA-binding</keyword>
<dbReference type="GO" id="GO:0006351">
    <property type="term" value="P:DNA-templated transcription"/>
    <property type="evidence" value="ECO:0007669"/>
    <property type="project" value="InterPro"/>
</dbReference>
<keyword evidence="5" id="KW-0539">Nucleus</keyword>
<dbReference type="Pfam" id="PF04082">
    <property type="entry name" value="Fungal_trans"/>
    <property type="match status" value="1"/>
</dbReference>
<dbReference type="SUPFAM" id="SSF57701">
    <property type="entry name" value="Zn2/Cys6 DNA-binding domain"/>
    <property type="match status" value="1"/>
</dbReference>
<dbReference type="PANTHER" id="PTHR47424:SF5">
    <property type="entry name" value="ZN(II)2CYS6 TRANSCRIPTION FACTOR (EUROFUNG)"/>
    <property type="match status" value="1"/>
</dbReference>
<dbReference type="PROSITE" id="PS00463">
    <property type="entry name" value="ZN2_CY6_FUNGAL_1"/>
    <property type="match status" value="1"/>
</dbReference>
<proteinExistence type="predicted"/>
<organism evidence="9 10">
    <name type="scientific">Knufia fluminis</name>
    <dbReference type="NCBI Taxonomy" id="191047"/>
    <lineage>
        <taxon>Eukaryota</taxon>
        <taxon>Fungi</taxon>
        <taxon>Dikarya</taxon>
        <taxon>Ascomycota</taxon>
        <taxon>Pezizomycotina</taxon>
        <taxon>Eurotiomycetes</taxon>
        <taxon>Chaetothyriomycetidae</taxon>
        <taxon>Chaetothyriales</taxon>
        <taxon>Trichomeriaceae</taxon>
        <taxon>Knufia</taxon>
    </lineage>
</organism>
<keyword evidence="2" id="KW-0805">Transcription regulation</keyword>
<dbReference type="CDD" id="cd00067">
    <property type="entry name" value="GAL4"/>
    <property type="match status" value="1"/>
</dbReference>
<accession>A0AAN8EU58</accession>
<dbReference type="GO" id="GO:0000435">
    <property type="term" value="P:positive regulation of transcription from RNA polymerase II promoter by galactose"/>
    <property type="evidence" value="ECO:0007669"/>
    <property type="project" value="TreeGrafter"/>
</dbReference>
<dbReference type="GO" id="GO:0000978">
    <property type="term" value="F:RNA polymerase II cis-regulatory region sequence-specific DNA binding"/>
    <property type="evidence" value="ECO:0007669"/>
    <property type="project" value="TreeGrafter"/>
</dbReference>
<sequence>MVTAGSPGDGSVNSDNNVRAGGKRKASDAGSPQDGPTHTRSKRSRYISIACNECKRRKIKCNGQTPCQRCGNLSLECVYSPNCCTNTLRDSQEFKQMQDQIAALQDQVADLYSTINDLRTQSQFTQQNDSIYLPLDRRPSTLAVQASRTLPPLLSPRAKEQQRPLPRFHGPTSSIYGFDVAKSSLSNMGITQQPDTDGFVSRDRSQAASPVQLAPHPSKDPMWLLDQQEAIRLLRVYDEEIHIMYPVLDMEKLISHIKNIYSFIGAALRSGFAQPGLAGEDALDDEMTTQLKLVLGCALILEGHGQHELGQKLYDSAKKSVDLVIVGPLSLKAVVLIILTATFHFQKDEETQAWRFIGIAGRQCIEMGLHRRDSLMRSFPNNQSEFAHAVRVFWVVYALDRRWSFGTGMPFSLQDSDIDPLLPEPDNTYPYLKHITTYNHIATKIWQHIAAFDSGNSVVRRDDIGYLDFQIMQWYNALPSQLKFDSSNLTAENEVPDRKTRRLRFLMFLRKNQARISVYRPILHSATSIAENRTHAETVIAIAKDTISTIIGIDRISDIYRTQQVCYNYFLVQALAVIFLSVAHAPAVFCDPTRQEFYGAIDLIKGFSTKSHTTRRLWRTVRGLKELGHKIGQLAAGQQPTPQHDDAHSDAALAMAGLAGHKVDNYPPPPTMRHQTSVDMSYSPEDASQMGNELTALFEMAGAYGQPNTSGNISAPGMEAYTPFGVNGEDGEMGFNAMFGNEPEFSRIMNELL</sequence>
<dbReference type="Proteomes" id="UP001316803">
    <property type="component" value="Unassembled WGS sequence"/>
</dbReference>
<dbReference type="Pfam" id="PF00172">
    <property type="entry name" value="Zn_clus"/>
    <property type="match status" value="1"/>
</dbReference>